<dbReference type="PANTHER" id="PTHR12867">
    <property type="entry name" value="GLYCOSYL TRANSFERASE-RELATED"/>
    <property type="match status" value="1"/>
</dbReference>
<dbReference type="AlphaFoldDB" id="A0AAW1U7L2"/>
<evidence type="ECO:0000256" key="4">
    <source>
        <dbReference type="ARBA" id="ARBA00017468"/>
    </source>
</evidence>
<dbReference type="EC" id="2.4.1.141" evidence="3"/>
<evidence type="ECO:0000313" key="9">
    <source>
        <dbReference type="EMBL" id="KAK9875279.1"/>
    </source>
</evidence>
<comment type="subcellular location">
    <subcellularLocation>
        <location evidence="1">Endoplasmic reticulum</location>
    </subcellularLocation>
</comment>
<gene>
    <name evidence="9" type="ORF">WA026_007671</name>
</gene>
<dbReference type="GO" id="GO:0004577">
    <property type="term" value="F:N-acetylglucosaminyldiphosphodolichol N-acetylglucosaminyltransferase activity"/>
    <property type="evidence" value="ECO:0007669"/>
    <property type="project" value="UniProtKB-EC"/>
</dbReference>
<evidence type="ECO:0000256" key="1">
    <source>
        <dbReference type="ARBA" id="ARBA00004240"/>
    </source>
</evidence>
<evidence type="ECO:0000313" key="10">
    <source>
        <dbReference type="Proteomes" id="UP001431783"/>
    </source>
</evidence>
<protein>
    <recommendedName>
        <fullName evidence="4">UDP-N-acetylglucosamine transferase subunit ALG13</fullName>
        <ecNumber evidence="3">2.4.1.141</ecNumber>
    </recommendedName>
</protein>
<organism evidence="9 10">
    <name type="scientific">Henosepilachna vigintioctopunctata</name>
    <dbReference type="NCBI Taxonomy" id="420089"/>
    <lineage>
        <taxon>Eukaryota</taxon>
        <taxon>Metazoa</taxon>
        <taxon>Ecdysozoa</taxon>
        <taxon>Arthropoda</taxon>
        <taxon>Hexapoda</taxon>
        <taxon>Insecta</taxon>
        <taxon>Pterygota</taxon>
        <taxon>Neoptera</taxon>
        <taxon>Endopterygota</taxon>
        <taxon>Coleoptera</taxon>
        <taxon>Polyphaga</taxon>
        <taxon>Cucujiformia</taxon>
        <taxon>Coccinelloidea</taxon>
        <taxon>Coccinellidae</taxon>
        <taxon>Epilachninae</taxon>
        <taxon>Epilachnini</taxon>
        <taxon>Henosepilachna</taxon>
    </lineage>
</organism>
<dbReference type="EMBL" id="JARQZJ010000033">
    <property type="protein sequence ID" value="KAK9875279.1"/>
    <property type="molecule type" value="Genomic_DNA"/>
</dbReference>
<comment type="similarity">
    <text evidence="2">Belongs to the glycosyltransferase 28 family.</text>
</comment>
<dbReference type="SUPFAM" id="SSF53756">
    <property type="entry name" value="UDP-Glycosyltransferase/glycogen phosphorylase"/>
    <property type="match status" value="1"/>
</dbReference>
<evidence type="ECO:0000256" key="7">
    <source>
        <dbReference type="ARBA" id="ARBA00022824"/>
    </source>
</evidence>
<dbReference type="GO" id="GO:0005783">
    <property type="term" value="C:endoplasmic reticulum"/>
    <property type="evidence" value="ECO:0007669"/>
    <property type="project" value="UniProtKB-SubCell"/>
</dbReference>
<proteinExistence type="inferred from homology"/>
<accession>A0AAW1U7L2</accession>
<keyword evidence="6" id="KW-0808">Transferase</keyword>
<keyword evidence="7" id="KW-0256">Endoplasmic reticulum</keyword>
<keyword evidence="10" id="KW-1185">Reference proteome</keyword>
<dbReference type="Proteomes" id="UP001431783">
    <property type="component" value="Unassembled WGS sequence"/>
</dbReference>
<comment type="caution">
    <text evidence="9">The sequence shown here is derived from an EMBL/GenBank/DDBJ whole genome shotgun (WGS) entry which is preliminary data.</text>
</comment>
<dbReference type="PANTHER" id="PTHR12867:SF6">
    <property type="entry name" value="N-ACETYLGLUCOSAMINYLDIPHOSPHODOLICHOL N-ACETYLGLUCOSAMINYLTRANSFERASE"/>
    <property type="match status" value="1"/>
</dbReference>
<keyword evidence="5" id="KW-0328">Glycosyltransferase</keyword>
<dbReference type="Pfam" id="PF04101">
    <property type="entry name" value="Glyco_tran_28_C"/>
    <property type="match status" value="1"/>
</dbReference>
<dbReference type="InterPro" id="IPR039042">
    <property type="entry name" value="Alg13-like"/>
</dbReference>
<evidence type="ECO:0000256" key="5">
    <source>
        <dbReference type="ARBA" id="ARBA00022676"/>
    </source>
</evidence>
<dbReference type="InterPro" id="IPR007235">
    <property type="entry name" value="Glyco_trans_28_C"/>
</dbReference>
<evidence type="ECO:0000259" key="8">
    <source>
        <dbReference type="Pfam" id="PF04101"/>
    </source>
</evidence>
<reference evidence="9 10" key="1">
    <citation type="submission" date="2023-03" db="EMBL/GenBank/DDBJ databases">
        <title>Genome insight into feeding habits of ladybird beetles.</title>
        <authorList>
            <person name="Li H.-S."/>
            <person name="Huang Y.-H."/>
            <person name="Pang H."/>
        </authorList>
    </citation>
    <scope>NUCLEOTIDE SEQUENCE [LARGE SCALE GENOMIC DNA]</scope>
    <source>
        <strain evidence="9">SYSU_2023b</strain>
        <tissue evidence="9">Whole body</tissue>
    </source>
</reference>
<evidence type="ECO:0000256" key="2">
    <source>
        <dbReference type="ARBA" id="ARBA00006962"/>
    </source>
</evidence>
<name>A0AAW1U7L2_9CUCU</name>
<evidence type="ECO:0000256" key="6">
    <source>
        <dbReference type="ARBA" id="ARBA00022679"/>
    </source>
</evidence>
<evidence type="ECO:0000256" key="3">
    <source>
        <dbReference type="ARBA" id="ARBA00012614"/>
    </source>
</evidence>
<dbReference type="Gene3D" id="3.40.50.2000">
    <property type="entry name" value="Glycogen Phosphorylase B"/>
    <property type="match status" value="1"/>
</dbReference>
<feature type="domain" description="Glycosyl transferase family 28 C-terminal" evidence="8">
    <location>
        <begin position="5"/>
        <end position="139"/>
    </location>
</feature>
<sequence>MKQKHIFVTVGTTQFEKLIAAISEEDIIKSLEKLGYSSIQFQTGNGTYVETSHPVIDISYNKYFSDFQEQIDRSDLVISHAGAGSCLEVLKSKKPLIVVINEDLMDNHQTELAKHLSEKGYLYYCTCDTLKETLEKDFNLLKPYPVSDGNIFADYLDQCMGFQ</sequence>
<dbReference type="GO" id="GO:0006488">
    <property type="term" value="P:dolichol-linked oligosaccharide biosynthetic process"/>
    <property type="evidence" value="ECO:0007669"/>
    <property type="project" value="InterPro"/>
</dbReference>